<name>A0A1H6WTG0_9BACT</name>
<dbReference type="Proteomes" id="UP000199403">
    <property type="component" value="Unassembled WGS sequence"/>
</dbReference>
<evidence type="ECO:0000313" key="2">
    <source>
        <dbReference type="Proteomes" id="UP000199403"/>
    </source>
</evidence>
<reference evidence="2" key="1">
    <citation type="submission" date="2016-10" db="EMBL/GenBank/DDBJ databases">
        <authorList>
            <person name="Varghese N."/>
            <person name="Submissions S."/>
        </authorList>
    </citation>
    <scope>NUCLEOTIDE SEQUENCE [LARGE SCALE GENOMIC DNA]</scope>
    <source>
        <strain evidence="2">IBRC-M 10761</strain>
    </source>
</reference>
<gene>
    <name evidence="1" type="ORF">SAMN05192553_102667</name>
</gene>
<evidence type="ECO:0000313" key="1">
    <source>
        <dbReference type="EMBL" id="SEJ15635.1"/>
    </source>
</evidence>
<dbReference type="EMBL" id="FNZH01000002">
    <property type="protein sequence ID" value="SEJ15635.1"/>
    <property type="molecule type" value="Genomic_DNA"/>
</dbReference>
<proteinExistence type="predicted"/>
<keyword evidence="2" id="KW-1185">Reference proteome</keyword>
<organism evidence="1 2">
    <name type="scientific">Cyclobacterium xiamenense</name>
    <dbReference type="NCBI Taxonomy" id="1297121"/>
    <lineage>
        <taxon>Bacteria</taxon>
        <taxon>Pseudomonadati</taxon>
        <taxon>Bacteroidota</taxon>
        <taxon>Cytophagia</taxon>
        <taxon>Cytophagales</taxon>
        <taxon>Cyclobacteriaceae</taxon>
        <taxon>Cyclobacterium</taxon>
    </lineage>
</organism>
<sequence>MKIDFKYGRSRVVVRPRGFIRHMFDVPSSSGHHILVPCLKHQTPTTLSMKSKA</sequence>
<protein>
    <submittedName>
        <fullName evidence="1">Uncharacterized protein</fullName>
    </submittedName>
</protein>
<accession>A0A1H6WTG0</accession>
<dbReference type="AlphaFoldDB" id="A0A1H6WTG0"/>